<dbReference type="InterPro" id="IPR037284">
    <property type="entry name" value="SUF_FeS_clus_asmbl_SufBD_sf"/>
</dbReference>
<dbReference type="InterPro" id="IPR055346">
    <property type="entry name" value="Fe-S_cluster_assembly_SufBD"/>
</dbReference>
<dbReference type="PANTHER" id="PTHR43575:SF1">
    <property type="entry name" value="PROTEIN ABCI7, CHLOROPLASTIC"/>
    <property type="match status" value="1"/>
</dbReference>
<evidence type="ECO:0000259" key="1">
    <source>
        <dbReference type="Pfam" id="PF01458"/>
    </source>
</evidence>
<dbReference type="SUPFAM" id="SSF101960">
    <property type="entry name" value="Stabilizer of iron transporter SufD"/>
    <property type="match status" value="1"/>
</dbReference>
<reference evidence="3" key="1">
    <citation type="submission" date="2017-09" db="EMBL/GenBank/DDBJ databases">
        <title>Depth-based differentiation of microbial function through sediment-hosted aquifers and enrichment of novel symbionts in the deep terrestrial subsurface.</title>
        <authorList>
            <person name="Probst A.J."/>
            <person name="Ladd B."/>
            <person name="Jarett J.K."/>
            <person name="Geller-Mcgrath D.E."/>
            <person name="Sieber C.M.K."/>
            <person name="Emerson J.B."/>
            <person name="Anantharaman K."/>
            <person name="Thomas B.C."/>
            <person name="Malmstrom R."/>
            <person name="Stieglmeier M."/>
            <person name="Klingl A."/>
            <person name="Woyke T."/>
            <person name="Ryan C.M."/>
            <person name="Banfield J.F."/>
        </authorList>
    </citation>
    <scope>NUCLEOTIDE SEQUENCE [LARGE SCALE GENOMIC DNA]</scope>
</reference>
<name>A0A2H0VD89_9BACT</name>
<comment type="caution">
    <text evidence="2">The sequence shown here is derived from an EMBL/GenBank/DDBJ whole genome shotgun (WGS) entry which is preliminary data.</text>
</comment>
<dbReference type="Pfam" id="PF01458">
    <property type="entry name" value="SUFBD_core"/>
    <property type="match status" value="1"/>
</dbReference>
<dbReference type="PANTHER" id="PTHR43575">
    <property type="entry name" value="PROTEIN ABCI7, CHLOROPLASTIC"/>
    <property type="match status" value="1"/>
</dbReference>
<dbReference type="AlphaFoldDB" id="A0A2H0VD89"/>
<sequence length="186" mass="20608">RTVNIKLKANEKRIFPFFWDGKKSEEIRVNAVLDKPGSSLKLLGLFFGNKNHLELRTNVIHKAPNTFSRTIVKGVLDGMASANFEGDILIEKGAKNADADLKEHAILLSKQAKALAILRLDVLENEVKASHGATVGKIDGEQIFYLMSRGLTEAQAKGIIIKGFLGAVLQEFPEKKRIIIAKKLYL</sequence>
<feature type="non-terminal residue" evidence="2">
    <location>
        <position position="1"/>
    </location>
</feature>
<dbReference type="EMBL" id="PFAJ01000045">
    <property type="protein sequence ID" value="PIR97067.1"/>
    <property type="molecule type" value="Genomic_DNA"/>
</dbReference>
<gene>
    <name evidence="2" type="ORF">COT91_03395</name>
</gene>
<dbReference type="Proteomes" id="UP000230557">
    <property type="component" value="Unassembled WGS sequence"/>
</dbReference>
<evidence type="ECO:0000313" key="3">
    <source>
        <dbReference type="Proteomes" id="UP000230557"/>
    </source>
</evidence>
<feature type="domain" description="SUF system FeS cluster assembly SufBD core" evidence="1">
    <location>
        <begin position="28"/>
        <end position="164"/>
    </location>
</feature>
<organism evidence="2 3">
    <name type="scientific">Candidatus Doudnabacteria bacterium CG10_big_fil_rev_8_21_14_0_10_41_10</name>
    <dbReference type="NCBI Taxonomy" id="1974551"/>
    <lineage>
        <taxon>Bacteria</taxon>
        <taxon>Candidatus Doudnaibacteriota</taxon>
    </lineage>
</organism>
<accession>A0A2H0VD89</accession>
<evidence type="ECO:0000313" key="2">
    <source>
        <dbReference type="EMBL" id="PIR97067.1"/>
    </source>
</evidence>
<proteinExistence type="predicted"/>
<dbReference type="InterPro" id="IPR000825">
    <property type="entry name" value="SUF_FeS_clus_asmbl_SufBD_core"/>
</dbReference>
<protein>
    <recommendedName>
        <fullName evidence="1">SUF system FeS cluster assembly SufBD core domain-containing protein</fullName>
    </recommendedName>
</protein>
<dbReference type="GO" id="GO:0016226">
    <property type="term" value="P:iron-sulfur cluster assembly"/>
    <property type="evidence" value="ECO:0007669"/>
    <property type="project" value="InterPro"/>
</dbReference>